<protein>
    <submittedName>
        <fullName evidence="9">Methylenetetrahydrofolate reductase</fullName>
    </submittedName>
</protein>
<dbReference type="GO" id="GO:0004489">
    <property type="term" value="F:methylenetetrahydrofolate reductase [NAD(P)H] activity"/>
    <property type="evidence" value="ECO:0007669"/>
    <property type="project" value="InterPro"/>
</dbReference>
<dbReference type="InterPro" id="IPR029041">
    <property type="entry name" value="FAD-linked_oxidoreductase-like"/>
</dbReference>
<dbReference type="CDD" id="cd00537">
    <property type="entry name" value="MTHFR"/>
    <property type="match status" value="1"/>
</dbReference>
<evidence type="ECO:0000313" key="9">
    <source>
        <dbReference type="EMBL" id="CDW57998.1"/>
    </source>
</evidence>
<dbReference type="GO" id="GO:0009086">
    <property type="term" value="P:methionine biosynthetic process"/>
    <property type="evidence" value="ECO:0007669"/>
    <property type="project" value="TreeGrafter"/>
</dbReference>
<dbReference type="Proteomes" id="UP000030665">
    <property type="component" value="Unassembled WGS sequence"/>
</dbReference>
<dbReference type="GO" id="GO:0035999">
    <property type="term" value="P:tetrahydrofolate interconversion"/>
    <property type="evidence" value="ECO:0007669"/>
    <property type="project" value="UniProtKB-UniPathway"/>
</dbReference>
<name>A0A077ZEP2_TRITR</name>
<keyword evidence="4" id="KW-0285">Flavoprotein</keyword>
<dbReference type="UniPathway" id="UPA00193"/>
<dbReference type="GO" id="GO:0005829">
    <property type="term" value="C:cytosol"/>
    <property type="evidence" value="ECO:0007669"/>
    <property type="project" value="TreeGrafter"/>
</dbReference>
<evidence type="ECO:0000256" key="1">
    <source>
        <dbReference type="ARBA" id="ARBA00001974"/>
    </source>
</evidence>
<sequence>MSLFNNNEVSIDGSASVEPLRPLRERIDHLIKAGDVFFSLEFFPPHSEVGLRNLYRKIERFAEVGPLFVDITWSVRRDSAGDQPNSSISVARSFRNLFLLDVVVHLTCVNCTTSQLESYVDKIKNTGIRNIVALRGDTTSKPTLSSMKYANAVQLVQLLRFKHGDYFTIAVAGYPLGHSEAVSFNEDLKFLKRKVDEGADFIITQFFFSSKSYFHFVKRCRDIGITVPIIPGIMPVHDFEAFKKTCSMCGQVTPTWMCQMFEPIQENAEAVKNLGIHLAVQMCQELLGHSSYRAPSLHFYTLNQEEPTRTILKQIGMWQSIDRSILPWKVNPTQAIRRSERVRPIYWKNRPKAYIFRTKHWILYPDASWLYRSDIQLSDLDGYELFDSLRVVSRKRLLEMWGPNLHTMDDINAIFFSVVSGRPNVNGAIVEYFPWSESKLKWPILPQPINDDLLWCASNGILLINWQAAVNKAPSGTVDIDDPSFGWGELGGHVFQKAYLEFFASAAFVHSLLSIIPKYPMVSYHVLNRDASFEKTNAAPSMVDANVVTWGIFHDNRCVQPYVTHPMAFRQWKDEAFNQWKMWEDLYEARSPEHALFSQIYDQYSLVSLVDNDYKNPTSLFDLLKEAISEPVKFSVYALLINFF</sequence>
<feature type="domain" description="MTHFR SAM-binding regulatory" evidence="8">
    <location>
        <begin position="323"/>
        <end position="628"/>
    </location>
</feature>
<comment type="cofactor">
    <cofactor evidence="1">
        <name>FAD</name>
        <dbReference type="ChEBI" id="CHEBI:57692"/>
    </cofactor>
</comment>
<dbReference type="Pfam" id="PF21895">
    <property type="entry name" value="MTHFR_C"/>
    <property type="match status" value="1"/>
</dbReference>
<dbReference type="STRING" id="36087.A0A077ZEP2"/>
<evidence type="ECO:0000256" key="2">
    <source>
        <dbReference type="ARBA" id="ARBA00004777"/>
    </source>
</evidence>
<dbReference type="InterPro" id="IPR003171">
    <property type="entry name" value="Mehydrof_redctse-like"/>
</dbReference>
<evidence type="ECO:0000259" key="8">
    <source>
        <dbReference type="Pfam" id="PF21895"/>
    </source>
</evidence>
<dbReference type="PANTHER" id="PTHR45754">
    <property type="entry name" value="METHYLENETETRAHYDROFOLATE REDUCTASE"/>
    <property type="match status" value="1"/>
</dbReference>
<organism evidence="9 10">
    <name type="scientific">Trichuris trichiura</name>
    <name type="common">Whipworm</name>
    <name type="synonym">Trichocephalus trichiurus</name>
    <dbReference type="NCBI Taxonomy" id="36087"/>
    <lineage>
        <taxon>Eukaryota</taxon>
        <taxon>Metazoa</taxon>
        <taxon>Ecdysozoa</taxon>
        <taxon>Nematoda</taxon>
        <taxon>Enoplea</taxon>
        <taxon>Dorylaimia</taxon>
        <taxon>Trichinellida</taxon>
        <taxon>Trichuridae</taxon>
        <taxon>Trichuris</taxon>
    </lineage>
</organism>
<evidence type="ECO:0000256" key="6">
    <source>
        <dbReference type="ARBA" id="ARBA00023002"/>
    </source>
</evidence>
<reference evidence="9" key="1">
    <citation type="submission" date="2014-01" db="EMBL/GenBank/DDBJ databases">
        <authorList>
            <person name="Aslett M."/>
        </authorList>
    </citation>
    <scope>NUCLEOTIDE SEQUENCE</scope>
</reference>
<evidence type="ECO:0000256" key="3">
    <source>
        <dbReference type="ARBA" id="ARBA00006743"/>
    </source>
</evidence>
<gene>
    <name evidence="9" type="ORF">TTRE_0000629901</name>
</gene>
<evidence type="ECO:0000256" key="7">
    <source>
        <dbReference type="RuleBase" id="RU004254"/>
    </source>
</evidence>
<keyword evidence="10" id="KW-1185">Reference proteome</keyword>
<keyword evidence="6" id="KW-0560">Oxidoreductase</keyword>
<evidence type="ECO:0000256" key="4">
    <source>
        <dbReference type="ARBA" id="ARBA00022630"/>
    </source>
</evidence>
<dbReference type="EMBL" id="HG806249">
    <property type="protein sequence ID" value="CDW57998.1"/>
    <property type="molecule type" value="Genomic_DNA"/>
</dbReference>
<comment type="similarity">
    <text evidence="3">Belongs to the methylenetetrahydrofolate reductase family.</text>
</comment>
<comment type="pathway">
    <text evidence="2 7">One-carbon metabolism; tetrahydrofolate interconversion.</text>
</comment>
<evidence type="ECO:0000313" key="10">
    <source>
        <dbReference type="Proteomes" id="UP000030665"/>
    </source>
</evidence>
<dbReference type="GO" id="GO:0071949">
    <property type="term" value="F:FAD binding"/>
    <property type="evidence" value="ECO:0007669"/>
    <property type="project" value="TreeGrafter"/>
</dbReference>
<dbReference type="Gene3D" id="3.20.20.220">
    <property type="match status" value="1"/>
</dbReference>
<dbReference type="Pfam" id="PF02219">
    <property type="entry name" value="MTHFR"/>
    <property type="match status" value="1"/>
</dbReference>
<dbReference type="SUPFAM" id="SSF51730">
    <property type="entry name" value="FAD-linked oxidoreductase"/>
    <property type="match status" value="1"/>
</dbReference>
<dbReference type="InterPro" id="IPR053806">
    <property type="entry name" value="MTHFR_C"/>
</dbReference>
<proteinExistence type="inferred from homology"/>
<dbReference type="AlphaFoldDB" id="A0A077ZEP2"/>
<dbReference type="PANTHER" id="PTHR45754:SF3">
    <property type="entry name" value="METHYLENETETRAHYDROFOLATE REDUCTASE (NADPH)"/>
    <property type="match status" value="1"/>
</dbReference>
<accession>A0A077ZEP2</accession>
<reference evidence="9" key="2">
    <citation type="submission" date="2014-03" db="EMBL/GenBank/DDBJ databases">
        <title>The whipworm genome and dual-species transcriptomics of an intimate host-pathogen interaction.</title>
        <authorList>
            <person name="Foth B.J."/>
            <person name="Tsai I.J."/>
            <person name="Reid A.J."/>
            <person name="Bancroft A.J."/>
            <person name="Nichol S."/>
            <person name="Tracey A."/>
            <person name="Holroyd N."/>
            <person name="Cotton J.A."/>
            <person name="Stanley E.J."/>
            <person name="Zarowiecki M."/>
            <person name="Liu J.Z."/>
            <person name="Huckvale T."/>
            <person name="Cooper P.J."/>
            <person name="Grencis R.K."/>
            <person name="Berriman M."/>
        </authorList>
    </citation>
    <scope>NUCLEOTIDE SEQUENCE [LARGE SCALE GENOMIC DNA]</scope>
</reference>
<dbReference type="OrthoDB" id="16284at2759"/>
<keyword evidence="5" id="KW-0274">FAD</keyword>
<evidence type="ECO:0000256" key="5">
    <source>
        <dbReference type="ARBA" id="ARBA00022827"/>
    </source>
</evidence>